<accession>A0A3L7JT60</accession>
<evidence type="ECO:0000313" key="2">
    <source>
        <dbReference type="Proteomes" id="UP000276770"/>
    </source>
</evidence>
<evidence type="ECO:0000313" key="1">
    <source>
        <dbReference type="EMBL" id="RLQ93229.1"/>
    </source>
</evidence>
<dbReference type="EMBL" id="RCVZ01000016">
    <property type="protein sequence ID" value="RLQ93229.1"/>
    <property type="molecule type" value="Genomic_DNA"/>
</dbReference>
<gene>
    <name evidence="1" type="ORF">D9X91_18540</name>
</gene>
<reference evidence="1 2" key="1">
    <citation type="submission" date="2018-10" db="EMBL/GenBank/DDBJ databases">
        <title>Falsibacillus sp. genome draft.</title>
        <authorList>
            <person name="Shi S."/>
        </authorList>
    </citation>
    <scope>NUCLEOTIDE SEQUENCE [LARGE SCALE GENOMIC DNA]</scope>
    <source>
        <strain evidence="1 2">GY 10110</strain>
    </source>
</reference>
<comment type="caution">
    <text evidence="1">The sequence shown here is derived from an EMBL/GenBank/DDBJ whole genome shotgun (WGS) entry which is preliminary data.</text>
</comment>
<dbReference type="AlphaFoldDB" id="A0A3L7JT60"/>
<dbReference type="Proteomes" id="UP000276770">
    <property type="component" value="Unassembled WGS sequence"/>
</dbReference>
<dbReference type="RefSeq" id="WP_121682137.1">
    <property type="nucleotide sequence ID" value="NZ_RCVZ01000016.1"/>
</dbReference>
<name>A0A3L7JT60_9BACI</name>
<protein>
    <submittedName>
        <fullName evidence="1">Uncharacterized protein</fullName>
    </submittedName>
</protein>
<sequence length="193" mass="22613">MEQRIHNLLDQLPHGHKDLAYYCSHLNQDIEKERQRHHRLIAMEAANGLHASGEVERSFNKAVNYCKNVIFETLKDAVEHIDFIEDKCFEVCENVEVQTIKKSLPLRHKDIAVLAQELIKKFAEERDQKLISIGKLTLASKECNVEAEKTYLEVINNMEKVIINHLRQTYEDIRNKSVPGYIKHYIDGYDKKR</sequence>
<dbReference type="OrthoDB" id="2874037at2"/>
<organism evidence="1 2">
    <name type="scientific">Falsibacillus albus</name>
    <dbReference type="NCBI Taxonomy" id="2478915"/>
    <lineage>
        <taxon>Bacteria</taxon>
        <taxon>Bacillati</taxon>
        <taxon>Bacillota</taxon>
        <taxon>Bacilli</taxon>
        <taxon>Bacillales</taxon>
        <taxon>Bacillaceae</taxon>
        <taxon>Falsibacillus</taxon>
    </lineage>
</organism>
<proteinExistence type="predicted"/>
<keyword evidence="2" id="KW-1185">Reference proteome</keyword>